<gene>
    <name evidence="1" type="ORF">COV08_01890</name>
</gene>
<organism evidence="1 2">
    <name type="scientific">Candidatus Vogelbacteria bacterium CG10_big_fil_rev_8_21_14_0_10_49_38</name>
    <dbReference type="NCBI Taxonomy" id="1975043"/>
    <lineage>
        <taxon>Bacteria</taxon>
        <taxon>Candidatus Vogeliibacteriota</taxon>
    </lineage>
</organism>
<evidence type="ECO:0000313" key="2">
    <source>
        <dbReference type="Proteomes" id="UP000230431"/>
    </source>
</evidence>
<dbReference type="Proteomes" id="UP000230431">
    <property type="component" value="Unassembled WGS sequence"/>
</dbReference>
<evidence type="ECO:0008006" key="3">
    <source>
        <dbReference type="Google" id="ProtNLM"/>
    </source>
</evidence>
<comment type="caution">
    <text evidence="1">The sequence shown here is derived from an EMBL/GenBank/DDBJ whole genome shotgun (WGS) entry which is preliminary data.</text>
</comment>
<evidence type="ECO:0000313" key="1">
    <source>
        <dbReference type="EMBL" id="PIR46041.1"/>
    </source>
</evidence>
<name>A0A2H0RHK5_9BACT</name>
<dbReference type="EMBL" id="PCYK01000014">
    <property type="protein sequence ID" value="PIR46041.1"/>
    <property type="molecule type" value="Genomic_DNA"/>
</dbReference>
<accession>A0A2H0RHK5</accession>
<reference evidence="1 2" key="1">
    <citation type="submission" date="2017-09" db="EMBL/GenBank/DDBJ databases">
        <title>Depth-based differentiation of microbial function through sediment-hosted aquifers and enrichment of novel symbionts in the deep terrestrial subsurface.</title>
        <authorList>
            <person name="Probst A.J."/>
            <person name="Ladd B."/>
            <person name="Jarett J.K."/>
            <person name="Geller-Mcgrath D.E."/>
            <person name="Sieber C.M."/>
            <person name="Emerson J.B."/>
            <person name="Anantharaman K."/>
            <person name="Thomas B.C."/>
            <person name="Malmstrom R."/>
            <person name="Stieglmeier M."/>
            <person name="Klingl A."/>
            <person name="Woyke T."/>
            <person name="Ryan C.M."/>
            <person name="Banfield J.F."/>
        </authorList>
    </citation>
    <scope>NUCLEOTIDE SEQUENCE [LARGE SCALE GENOMIC DNA]</scope>
    <source>
        <strain evidence="1">CG10_big_fil_rev_8_21_14_0_10_49_38</strain>
    </source>
</reference>
<proteinExistence type="predicted"/>
<sequence>MRILRRLSTPAKIQDYLDALPLNWEKNGETYFSPRRVLREQKAHCFEGALLAALALWLAGREPLLLDLKTQGDDDHVVALFRQGGYWGAISKTNHAVLRWRDPVYRTVRELALSYFNEYYNYRGRKTLRSYSKPFKLKSWGEAWVTAEDHLDDLAAAIDHSPHYSLIPATNLKFIRRVGSLERRAGELTDWSRRDPRT</sequence>
<dbReference type="AlphaFoldDB" id="A0A2H0RHK5"/>
<protein>
    <recommendedName>
        <fullName evidence="3">Transglutaminase-like domain-containing protein</fullName>
    </recommendedName>
</protein>